<sequence>MGKTNAYTAAKRDGRILLNANESSLNLSAQLLQKAADIVTKISYNRYPDPAETELLSAFGKKMGISEDCLLAGNGSDQMLGYLITTYLGKGKTLLTLNPDFSMYQYYAGSIDAKTVGYRQDEGGGVKIDDLIAFGKKENADMILFSNPNNPTGSLIPRTDIEKLVQNFKDIPVVIDEAYMDFADDESVLPLIDQYDNLFVTRTLSKAYGLAAMRVGFLVGNADRMSALKADFVPYAMNSLSMAIAAALIPEIDVADFVKDIRIQRQWLYQRLSGFKRLKVWPSQANFIYGKAEDLDGLLACLQAEGIVIRTYNGTSYFRISIGTQEENQLVWKAIQSYEGEKS</sequence>
<dbReference type="Pfam" id="PF00155">
    <property type="entry name" value="Aminotran_1_2"/>
    <property type="match status" value="1"/>
</dbReference>
<dbReference type="Proteomes" id="UP001286174">
    <property type="component" value="Unassembled WGS sequence"/>
</dbReference>
<gene>
    <name evidence="7" type="ORF">MOZ60_00330</name>
</gene>
<organism evidence="7 8">
    <name type="scientific">Grylomicrobium aquisgranensis</name>
    <dbReference type="NCBI Taxonomy" id="2926318"/>
    <lineage>
        <taxon>Bacteria</taxon>
        <taxon>Bacillati</taxon>
        <taxon>Bacillota</taxon>
        <taxon>Erysipelotrichia</taxon>
        <taxon>Erysipelotrichales</taxon>
        <taxon>Erysipelotrichaceae</taxon>
        <taxon>Grylomicrobium</taxon>
    </lineage>
</organism>
<dbReference type="PROSITE" id="PS00599">
    <property type="entry name" value="AA_TRANSFER_CLASS_2"/>
    <property type="match status" value="1"/>
</dbReference>
<feature type="domain" description="Aminotransferase class I/classII large" evidence="6">
    <location>
        <begin position="16"/>
        <end position="334"/>
    </location>
</feature>
<dbReference type="RefSeq" id="WP_370595238.1">
    <property type="nucleotide sequence ID" value="NZ_JALBUR010000001.1"/>
</dbReference>
<dbReference type="Gene3D" id="3.90.1150.10">
    <property type="entry name" value="Aspartate Aminotransferase, domain 1"/>
    <property type="match status" value="1"/>
</dbReference>
<protein>
    <submittedName>
        <fullName evidence="7">Histidinol-phosphate aminotransferase family protein</fullName>
    </submittedName>
</protein>
<comment type="cofactor">
    <cofactor evidence="1 5">
        <name>pyridoxal 5'-phosphate</name>
        <dbReference type="ChEBI" id="CHEBI:597326"/>
    </cofactor>
</comment>
<dbReference type="EMBL" id="JALBUR010000001">
    <property type="protein sequence ID" value="MDX8418534.1"/>
    <property type="molecule type" value="Genomic_DNA"/>
</dbReference>
<evidence type="ECO:0000256" key="1">
    <source>
        <dbReference type="ARBA" id="ARBA00001933"/>
    </source>
</evidence>
<evidence type="ECO:0000256" key="4">
    <source>
        <dbReference type="ARBA" id="ARBA00022898"/>
    </source>
</evidence>
<dbReference type="GO" id="GO:0030170">
    <property type="term" value="F:pyridoxal phosphate binding"/>
    <property type="evidence" value="ECO:0007669"/>
    <property type="project" value="InterPro"/>
</dbReference>
<evidence type="ECO:0000259" key="6">
    <source>
        <dbReference type="Pfam" id="PF00155"/>
    </source>
</evidence>
<dbReference type="CDD" id="cd00609">
    <property type="entry name" value="AAT_like"/>
    <property type="match status" value="1"/>
</dbReference>
<dbReference type="InterPro" id="IPR015422">
    <property type="entry name" value="PyrdxlP-dep_Trfase_small"/>
</dbReference>
<keyword evidence="2 7" id="KW-0032">Aminotransferase</keyword>
<keyword evidence="8" id="KW-1185">Reference proteome</keyword>
<dbReference type="SUPFAM" id="SSF53383">
    <property type="entry name" value="PLP-dependent transferases"/>
    <property type="match status" value="1"/>
</dbReference>
<proteinExistence type="inferred from homology"/>
<dbReference type="InterPro" id="IPR015424">
    <property type="entry name" value="PyrdxlP-dep_Trfase"/>
</dbReference>
<dbReference type="InterPro" id="IPR015421">
    <property type="entry name" value="PyrdxlP-dep_Trfase_major"/>
</dbReference>
<evidence type="ECO:0000313" key="7">
    <source>
        <dbReference type="EMBL" id="MDX8418534.1"/>
    </source>
</evidence>
<dbReference type="PANTHER" id="PTHR42885:SF2">
    <property type="entry name" value="HISTIDINOL-PHOSPHATE AMINOTRANSFERASE"/>
    <property type="match status" value="1"/>
</dbReference>
<keyword evidence="3" id="KW-0808">Transferase</keyword>
<dbReference type="Gene3D" id="3.40.640.10">
    <property type="entry name" value="Type I PLP-dependent aspartate aminotransferase-like (Major domain)"/>
    <property type="match status" value="1"/>
</dbReference>
<evidence type="ECO:0000256" key="2">
    <source>
        <dbReference type="ARBA" id="ARBA00022576"/>
    </source>
</evidence>
<dbReference type="PANTHER" id="PTHR42885">
    <property type="entry name" value="HISTIDINOL-PHOSPHATE AMINOTRANSFERASE-RELATED"/>
    <property type="match status" value="1"/>
</dbReference>
<evidence type="ECO:0000313" key="8">
    <source>
        <dbReference type="Proteomes" id="UP001286174"/>
    </source>
</evidence>
<dbReference type="InterPro" id="IPR004839">
    <property type="entry name" value="Aminotransferase_I/II_large"/>
</dbReference>
<evidence type="ECO:0000256" key="5">
    <source>
        <dbReference type="RuleBase" id="RU003693"/>
    </source>
</evidence>
<accession>A0AB35U1K4</accession>
<evidence type="ECO:0000256" key="3">
    <source>
        <dbReference type="ARBA" id="ARBA00022679"/>
    </source>
</evidence>
<comment type="caution">
    <text evidence="7">The sequence shown here is derived from an EMBL/GenBank/DDBJ whole genome shotgun (WGS) entry which is preliminary data.</text>
</comment>
<name>A0AB35U1K4_9FIRM</name>
<dbReference type="AlphaFoldDB" id="A0AB35U1K4"/>
<keyword evidence="4 5" id="KW-0663">Pyridoxal phosphate</keyword>
<comment type="similarity">
    <text evidence="5">Belongs to the class-II pyridoxal-phosphate-dependent aminotransferase family.</text>
</comment>
<reference evidence="7 8" key="1">
    <citation type="submission" date="2022-03" db="EMBL/GenBank/DDBJ databases">
        <title>Novel taxa within the pig intestine.</title>
        <authorList>
            <person name="Wylensek D."/>
            <person name="Bishof K."/>
            <person name="Afrizal A."/>
            <person name="Clavel T."/>
        </authorList>
    </citation>
    <scope>NUCLEOTIDE SEQUENCE [LARGE SCALE GENOMIC DNA]</scope>
    <source>
        <strain evidence="7 8">CLA-KB-P133</strain>
    </source>
</reference>
<dbReference type="GO" id="GO:0008483">
    <property type="term" value="F:transaminase activity"/>
    <property type="evidence" value="ECO:0007669"/>
    <property type="project" value="UniProtKB-KW"/>
</dbReference>
<dbReference type="InterPro" id="IPR001917">
    <property type="entry name" value="Aminotrans_II_pyridoxalP_BS"/>
</dbReference>